<evidence type="ECO:0000256" key="15">
    <source>
        <dbReference type="RuleBase" id="RU000304"/>
    </source>
</evidence>
<dbReference type="InterPro" id="IPR017441">
    <property type="entry name" value="Protein_kinase_ATP_BS"/>
</dbReference>
<dbReference type="InterPro" id="IPR011009">
    <property type="entry name" value="Kinase-like_dom_sf"/>
</dbReference>
<keyword evidence="6" id="KW-0677">Repeat</keyword>
<evidence type="ECO:0000256" key="11">
    <source>
        <dbReference type="ARBA" id="ARBA00024334"/>
    </source>
</evidence>
<evidence type="ECO:0000256" key="14">
    <source>
        <dbReference type="PROSITE-ProRule" id="PRU10141"/>
    </source>
</evidence>
<keyword evidence="9" id="KW-0106">Calcium</keyword>
<comment type="caution">
    <text evidence="17">The sequence shown here is derived from an EMBL/GenBank/DDBJ whole genome shotgun (WGS) entry which is preliminary data.</text>
</comment>
<dbReference type="EC" id="2.7.11.1" evidence="2"/>
<accession>A0AAD9D4C0</accession>
<dbReference type="SMART" id="SM00220">
    <property type="entry name" value="S_TKc"/>
    <property type="match status" value="1"/>
</dbReference>
<dbReference type="GO" id="GO:0046872">
    <property type="term" value="F:metal ion binding"/>
    <property type="evidence" value="ECO:0007669"/>
    <property type="project" value="UniProtKB-KW"/>
</dbReference>
<keyword evidence="18" id="KW-1185">Reference proteome</keyword>
<evidence type="ECO:0000256" key="2">
    <source>
        <dbReference type="ARBA" id="ARBA00012513"/>
    </source>
</evidence>
<dbReference type="InterPro" id="IPR008271">
    <property type="entry name" value="Ser/Thr_kinase_AS"/>
</dbReference>
<organism evidence="17 18">
    <name type="scientific">Skeletonema marinoi</name>
    <dbReference type="NCBI Taxonomy" id="267567"/>
    <lineage>
        <taxon>Eukaryota</taxon>
        <taxon>Sar</taxon>
        <taxon>Stramenopiles</taxon>
        <taxon>Ochrophyta</taxon>
        <taxon>Bacillariophyta</taxon>
        <taxon>Coscinodiscophyceae</taxon>
        <taxon>Thalassiosirophycidae</taxon>
        <taxon>Thalassiosirales</taxon>
        <taxon>Skeletonemataceae</taxon>
        <taxon>Skeletonema</taxon>
        <taxon>Skeletonema marinoi-dohrnii complex</taxon>
    </lineage>
</organism>
<dbReference type="CDD" id="cd05117">
    <property type="entry name" value="STKc_CAMK"/>
    <property type="match status" value="1"/>
</dbReference>
<evidence type="ECO:0000256" key="5">
    <source>
        <dbReference type="ARBA" id="ARBA00022723"/>
    </source>
</evidence>
<evidence type="ECO:0000256" key="12">
    <source>
        <dbReference type="ARBA" id="ARBA00047899"/>
    </source>
</evidence>
<evidence type="ECO:0000259" key="16">
    <source>
        <dbReference type="PROSITE" id="PS50011"/>
    </source>
</evidence>
<evidence type="ECO:0000313" key="17">
    <source>
        <dbReference type="EMBL" id="KAK1733496.1"/>
    </source>
</evidence>
<evidence type="ECO:0000256" key="6">
    <source>
        <dbReference type="ARBA" id="ARBA00022737"/>
    </source>
</evidence>
<dbReference type="PANTHER" id="PTHR24347">
    <property type="entry name" value="SERINE/THREONINE-PROTEIN KINASE"/>
    <property type="match status" value="1"/>
</dbReference>
<keyword evidence="8 17" id="KW-0418">Kinase</keyword>
<dbReference type="PROSITE" id="PS00107">
    <property type="entry name" value="PROTEIN_KINASE_ATP"/>
    <property type="match status" value="1"/>
</dbReference>
<reference evidence="17" key="1">
    <citation type="submission" date="2023-06" db="EMBL/GenBank/DDBJ databases">
        <title>Survivors Of The Sea: Transcriptome response of Skeletonema marinoi to long-term dormancy.</title>
        <authorList>
            <person name="Pinder M.I.M."/>
            <person name="Kourtchenko O."/>
            <person name="Robertson E.K."/>
            <person name="Larsson T."/>
            <person name="Maumus F."/>
            <person name="Osuna-Cruz C.M."/>
            <person name="Vancaester E."/>
            <person name="Stenow R."/>
            <person name="Vandepoele K."/>
            <person name="Ploug H."/>
            <person name="Bruchert V."/>
            <person name="Godhe A."/>
            <person name="Topel M."/>
        </authorList>
    </citation>
    <scope>NUCLEOTIDE SEQUENCE</scope>
    <source>
        <strain evidence="17">R05AC</strain>
    </source>
</reference>
<dbReference type="InterPro" id="IPR000719">
    <property type="entry name" value="Prot_kinase_dom"/>
</dbReference>
<dbReference type="FunFam" id="1.10.510.10:FF:000571">
    <property type="entry name" value="Maternal embryonic leucine zipper kinase"/>
    <property type="match status" value="1"/>
</dbReference>
<evidence type="ECO:0000256" key="8">
    <source>
        <dbReference type="ARBA" id="ARBA00022777"/>
    </source>
</evidence>
<dbReference type="GO" id="GO:0005524">
    <property type="term" value="F:ATP binding"/>
    <property type="evidence" value="ECO:0007669"/>
    <property type="project" value="UniProtKB-UniRule"/>
</dbReference>
<name>A0AAD9D4C0_9STRA</name>
<comment type="cofactor">
    <cofactor evidence="1">
        <name>Mg(2+)</name>
        <dbReference type="ChEBI" id="CHEBI:18420"/>
    </cofactor>
</comment>
<evidence type="ECO:0000256" key="1">
    <source>
        <dbReference type="ARBA" id="ARBA00001946"/>
    </source>
</evidence>
<dbReference type="FunFam" id="3.30.200.20:FF:000315">
    <property type="entry name" value="Calcium-dependent protein kinase 3"/>
    <property type="match status" value="1"/>
</dbReference>
<dbReference type="AlphaFoldDB" id="A0AAD9D4C0"/>
<comment type="similarity">
    <text evidence="11">Belongs to the protein kinase superfamily. Ser/Thr protein kinase family. CDPK subfamily.</text>
</comment>
<dbReference type="PROSITE" id="PS00108">
    <property type="entry name" value="PROTEIN_KINASE_ST"/>
    <property type="match status" value="1"/>
</dbReference>
<dbReference type="GO" id="GO:0004674">
    <property type="term" value="F:protein serine/threonine kinase activity"/>
    <property type="evidence" value="ECO:0007669"/>
    <property type="project" value="UniProtKB-KW"/>
</dbReference>
<evidence type="ECO:0000256" key="13">
    <source>
        <dbReference type="ARBA" id="ARBA00048679"/>
    </source>
</evidence>
<gene>
    <name evidence="17" type="ORF">QTG54_015784</name>
</gene>
<comment type="catalytic activity">
    <reaction evidence="13">
        <text>L-seryl-[protein] + ATP = O-phospho-L-seryl-[protein] + ADP + H(+)</text>
        <dbReference type="Rhea" id="RHEA:17989"/>
        <dbReference type="Rhea" id="RHEA-COMP:9863"/>
        <dbReference type="Rhea" id="RHEA-COMP:11604"/>
        <dbReference type="ChEBI" id="CHEBI:15378"/>
        <dbReference type="ChEBI" id="CHEBI:29999"/>
        <dbReference type="ChEBI" id="CHEBI:30616"/>
        <dbReference type="ChEBI" id="CHEBI:83421"/>
        <dbReference type="ChEBI" id="CHEBI:456216"/>
        <dbReference type="EC" id="2.7.11.1"/>
    </reaction>
</comment>
<evidence type="ECO:0000313" key="18">
    <source>
        <dbReference type="Proteomes" id="UP001224775"/>
    </source>
</evidence>
<keyword evidence="5" id="KW-0479">Metal-binding</keyword>
<feature type="binding site" evidence="14">
    <location>
        <position position="65"/>
    </location>
    <ligand>
        <name>ATP</name>
        <dbReference type="ChEBI" id="CHEBI:30616"/>
    </ligand>
</feature>
<keyword evidence="4 17" id="KW-0808">Transferase</keyword>
<dbReference type="Gene3D" id="1.10.510.10">
    <property type="entry name" value="Transferase(Phosphotransferase) domain 1"/>
    <property type="match status" value="1"/>
</dbReference>
<dbReference type="SUPFAM" id="SSF56112">
    <property type="entry name" value="Protein kinase-like (PK-like)"/>
    <property type="match status" value="1"/>
</dbReference>
<evidence type="ECO:0000256" key="10">
    <source>
        <dbReference type="ARBA" id="ARBA00022840"/>
    </source>
</evidence>
<dbReference type="Proteomes" id="UP001224775">
    <property type="component" value="Unassembled WGS sequence"/>
</dbReference>
<comment type="catalytic activity">
    <reaction evidence="12">
        <text>L-threonyl-[protein] + ATP = O-phospho-L-threonyl-[protein] + ADP + H(+)</text>
        <dbReference type="Rhea" id="RHEA:46608"/>
        <dbReference type="Rhea" id="RHEA-COMP:11060"/>
        <dbReference type="Rhea" id="RHEA-COMP:11605"/>
        <dbReference type="ChEBI" id="CHEBI:15378"/>
        <dbReference type="ChEBI" id="CHEBI:30013"/>
        <dbReference type="ChEBI" id="CHEBI:30616"/>
        <dbReference type="ChEBI" id="CHEBI:61977"/>
        <dbReference type="ChEBI" id="CHEBI:456216"/>
        <dbReference type="EC" id="2.7.11.1"/>
    </reaction>
</comment>
<evidence type="ECO:0000256" key="4">
    <source>
        <dbReference type="ARBA" id="ARBA00022679"/>
    </source>
</evidence>
<evidence type="ECO:0000256" key="3">
    <source>
        <dbReference type="ARBA" id="ARBA00022527"/>
    </source>
</evidence>
<protein>
    <recommendedName>
        <fullName evidence="2">non-specific serine/threonine protein kinase</fullName>
        <ecNumber evidence="2">2.7.11.1</ecNumber>
    </recommendedName>
</protein>
<keyword evidence="3 15" id="KW-0723">Serine/threonine-protein kinase</keyword>
<dbReference type="Pfam" id="PF00069">
    <property type="entry name" value="Pkinase"/>
    <property type="match status" value="1"/>
</dbReference>
<dbReference type="PROSITE" id="PS50011">
    <property type="entry name" value="PROTEIN_KINASE_DOM"/>
    <property type="match status" value="1"/>
</dbReference>
<keyword evidence="7 14" id="KW-0547">Nucleotide-binding</keyword>
<proteinExistence type="inferred from homology"/>
<feature type="domain" description="Protein kinase" evidence="16">
    <location>
        <begin position="36"/>
        <end position="301"/>
    </location>
</feature>
<dbReference type="EMBL" id="JATAAI010000048">
    <property type="protein sequence ID" value="KAK1733496.1"/>
    <property type="molecule type" value="Genomic_DNA"/>
</dbReference>
<evidence type="ECO:0000256" key="9">
    <source>
        <dbReference type="ARBA" id="ARBA00022837"/>
    </source>
</evidence>
<keyword evidence="10 14" id="KW-0067">ATP-binding</keyword>
<evidence type="ECO:0000256" key="7">
    <source>
        <dbReference type="ARBA" id="ARBA00022741"/>
    </source>
</evidence>
<sequence>MSLLYQRKMISDWSASATDISSDIDSFSLQLKSRYRVHPEVIGTGTFAEVRRCIDRVTYRECAVKSVNKSNPAFDLKGFISEIKVLQEVSHPNMIRLVDVFEDDKYFHIVTDLCTGGELFTKIVEKMESPNPNPNEGCCFKEDEARRVLIDVLKAVQHMHQRGIVHRDIKPENIVFVTRDDDSPVKVVDFGFACKGDPSQVLVQFCGSPAYMAPQVFQKRYNAACDLWSVGIIAYTMIYGYTPFDHDVEDFSPKENDAWSFCFPSSQADVSDEAKDFISKLLQVEESERMTAEQALNHPWLFLE</sequence>